<dbReference type="OrthoDB" id="2444039at2759"/>
<dbReference type="Proteomes" id="UP000615446">
    <property type="component" value="Unassembled WGS sequence"/>
</dbReference>
<dbReference type="EMBL" id="BEXD01003830">
    <property type="protein sequence ID" value="GBC02451.1"/>
    <property type="molecule type" value="Genomic_DNA"/>
</dbReference>
<accession>A0A2Z6RJX9</accession>
<gene>
    <name evidence="2" type="ORF">RCL2_002679800</name>
    <name evidence="1" type="ORF">RclHR1_04630007</name>
</gene>
<dbReference type="AlphaFoldDB" id="A0A2Z6RJX9"/>
<dbReference type="Proteomes" id="UP000247702">
    <property type="component" value="Unassembled WGS sequence"/>
</dbReference>
<reference evidence="2" key="2">
    <citation type="submission" date="2019-10" db="EMBL/GenBank/DDBJ databases">
        <title>Conservation and host-specific expression of non-tandemly repeated heterogenous ribosome RNA gene in arbuscular mycorrhizal fungi.</title>
        <authorList>
            <person name="Maeda T."/>
            <person name="Kobayashi Y."/>
            <person name="Nakagawa T."/>
            <person name="Ezawa T."/>
            <person name="Yamaguchi K."/>
            <person name="Bino T."/>
            <person name="Nishimoto Y."/>
            <person name="Shigenobu S."/>
            <person name="Kawaguchi M."/>
        </authorList>
    </citation>
    <scope>NUCLEOTIDE SEQUENCE</scope>
    <source>
        <strain evidence="2">HR1</strain>
    </source>
</reference>
<dbReference type="STRING" id="94130.A0A2Z6RJX9"/>
<sequence>MDEIFVKIDNKSDKPHNGKLITKIEVSPNEKYFVTYSEGDHSIIGWNVDDVDEGQFKSDRRIGISVGDIQQICVSDDKKLAYIKFGHLEIYDMVNNNHKIMLDCDVCEYYNYCTFSLIGELILHSRNDDYNSIFAYSTQTIKNNEWKCKRIYKIPKEFDLISISKYDKLYLFSNNSIFEWNLITRKGTKIFGNDEEMKYYYTPELRIFSNEKFICTRIKDKIIIYSIELGIPIVSLNINDDIQICKIMYRTGLIHLLHPLLFPLLNNSKIWDSVMEYCIDRLKRSDQLPKEYQTGNFLKIVRFTTKYVFVILDGYILKIKLEDYLSKMNFITENSNQNENFDEYWYFDNET</sequence>
<proteinExistence type="predicted"/>
<keyword evidence="3" id="KW-1185">Reference proteome</keyword>
<evidence type="ECO:0000313" key="3">
    <source>
        <dbReference type="Proteomes" id="UP000247702"/>
    </source>
</evidence>
<evidence type="ECO:0000313" key="2">
    <source>
        <dbReference type="EMBL" id="GET00338.1"/>
    </source>
</evidence>
<name>A0A2Z6RJX9_9GLOM</name>
<dbReference type="EMBL" id="BLAL01000285">
    <property type="protein sequence ID" value="GET00338.1"/>
    <property type="molecule type" value="Genomic_DNA"/>
</dbReference>
<protein>
    <submittedName>
        <fullName evidence="1">Uncharacterized protein</fullName>
    </submittedName>
</protein>
<reference evidence="1 3" key="1">
    <citation type="submission" date="2017-11" db="EMBL/GenBank/DDBJ databases">
        <title>The genome of Rhizophagus clarus HR1 reveals common genetic basis of auxotrophy among arbuscular mycorrhizal fungi.</title>
        <authorList>
            <person name="Kobayashi Y."/>
        </authorList>
    </citation>
    <scope>NUCLEOTIDE SEQUENCE [LARGE SCALE GENOMIC DNA]</scope>
    <source>
        <strain evidence="1 3">HR1</strain>
    </source>
</reference>
<dbReference type="SUPFAM" id="SSF82171">
    <property type="entry name" value="DPP6 N-terminal domain-like"/>
    <property type="match status" value="1"/>
</dbReference>
<evidence type="ECO:0000313" key="1">
    <source>
        <dbReference type="EMBL" id="GBC02451.1"/>
    </source>
</evidence>
<comment type="caution">
    <text evidence="1">The sequence shown here is derived from an EMBL/GenBank/DDBJ whole genome shotgun (WGS) entry which is preliminary data.</text>
</comment>
<organism evidence="1 3">
    <name type="scientific">Rhizophagus clarus</name>
    <dbReference type="NCBI Taxonomy" id="94130"/>
    <lineage>
        <taxon>Eukaryota</taxon>
        <taxon>Fungi</taxon>
        <taxon>Fungi incertae sedis</taxon>
        <taxon>Mucoromycota</taxon>
        <taxon>Glomeromycotina</taxon>
        <taxon>Glomeromycetes</taxon>
        <taxon>Glomerales</taxon>
        <taxon>Glomeraceae</taxon>
        <taxon>Rhizophagus</taxon>
    </lineage>
</organism>